<reference evidence="3" key="1">
    <citation type="submission" date="2016-10" db="EMBL/GenBank/DDBJ databases">
        <authorList>
            <person name="Varghese N."/>
            <person name="Submissions S."/>
        </authorList>
    </citation>
    <scope>NUCLEOTIDE SEQUENCE [LARGE SCALE GENOMIC DNA]</scope>
    <source>
        <strain evidence="3">LMG 26383,CCUG 61248,R- 45681</strain>
    </source>
</reference>
<evidence type="ECO:0000313" key="2">
    <source>
        <dbReference type="EMBL" id="SEK55051.1"/>
    </source>
</evidence>
<gene>
    <name evidence="2" type="ORF">SAMN04515666_101800</name>
</gene>
<name>A0A1H7HXP2_9HYPH</name>
<dbReference type="AlphaFoldDB" id="A0A1H7HXP2"/>
<evidence type="ECO:0000259" key="1">
    <source>
        <dbReference type="Pfam" id="PF06568"/>
    </source>
</evidence>
<sequence length="50" mass="5887">MFLTMIAAKIRAYLRYRETVRELSRLTDRELDDLGLSRSDIQYVARTHAA</sequence>
<dbReference type="Pfam" id="PF06568">
    <property type="entry name" value="YjiS-like"/>
    <property type="match status" value="1"/>
</dbReference>
<dbReference type="RefSeq" id="WP_091829925.1">
    <property type="nucleotide sequence ID" value="NZ_FOAN01000001.1"/>
</dbReference>
<keyword evidence="3" id="KW-1185">Reference proteome</keyword>
<feature type="domain" description="YjiS-like" evidence="1">
    <location>
        <begin position="6"/>
        <end position="42"/>
    </location>
</feature>
<protein>
    <submittedName>
        <fullName evidence="2">Uncharacterized conserved protein YjiS, DUF1127 family</fullName>
    </submittedName>
</protein>
<organism evidence="2 3">
    <name type="scientific">Bosea lupini</name>
    <dbReference type="NCBI Taxonomy" id="1036779"/>
    <lineage>
        <taxon>Bacteria</taxon>
        <taxon>Pseudomonadati</taxon>
        <taxon>Pseudomonadota</taxon>
        <taxon>Alphaproteobacteria</taxon>
        <taxon>Hyphomicrobiales</taxon>
        <taxon>Boseaceae</taxon>
        <taxon>Bosea</taxon>
    </lineage>
</organism>
<dbReference type="OrthoDB" id="8244198at2"/>
<dbReference type="EMBL" id="FOAN01000001">
    <property type="protein sequence ID" value="SEK55051.1"/>
    <property type="molecule type" value="Genomic_DNA"/>
</dbReference>
<dbReference type="Proteomes" id="UP000199664">
    <property type="component" value="Unassembled WGS sequence"/>
</dbReference>
<proteinExistence type="predicted"/>
<dbReference type="InterPro" id="IPR009506">
    <property type="entry name" value="YjiS-like"/>
</dbReference>
<accession>A0A1H7HXP2</accession>
<evidence type="ECO:0000313" key="3">
    <source>
        <dbReference type="Proteomes" id="UP000199664"/>
    </source>
</evidence>